<name>A0A6H1ZVM4_9ZZZZ</name>
<dbReference type="AlphaFoldDB" id="A0A6H1ZVM4"/>
<dbReference type="GO" id="GO:0016757">
    <property type="term" value="F:glycosyltransferase activity"/>
    <property type="evidence" value="ECO:0007669"/>
    <property type="project" value="InterPro"/>
</dbReference>
<dbReference type="Pfam" id="PF01501">
    <property type="entry name" value="Glyco_transf_8"/>
    <property type="match status" value="1"/>
</dbReference>
<dbReference type="SUPFAM" id="SSF53448">
    <property type="entry name" value="Nucleotide-diphospho-sugar transferases"/>
    <property type="match status" value="1"/>
</dbReference>
<reference evidence="1" key="1">
    <citation type="submission" date="2020-03" db="EMBL/GenBank/DDBJ databases">
        <title>The deep terrestrial virosphere.</title>
        <authorList>
            <person name="Holmfeldt K."/>
            <person name="Nilsson E."/>
            <person name="Simone D."/>
            <person name="Lopez-Fernandez M."/>
            <person name="Wu X."/>
            <person name="de Brujin I."/>
            <person name="Lundin D."/>
            <person name="Andersson A."/>
            <person name="Bertilsson S."/>
            <person name="Dopson M."/>
        </authorList>
    </citation>
    <scope>NUCLEOTIDE SEQUENCE</scope>
    <source>
        <strain evidence="1">TM448A02229</strain>
    </source>
</reference>
<organism evidence="1">
    <name type="scientific">viral metagenome</name>
    <dbReference type="NCBI Taxonomy" id="1070528"/>
    <lineage>
        <taxon>unclassified sequences</taxon>
        <taxon>metagenomes</taxon>
        <taxon>organismal metagenomes</taxon>
    </lineage>
</organism>
<dbReference type="EMBL" id="MT144278">
    <property type="protein sequence ID" value="QJA51624.1"/>
    <property type="molecule type" value="Genomic_DNA"/>
</dbReference>
<proteinExistence type="predicted"/>
<gene>
    <name evidence="1" type="ORF">TM448A02229_0007</name>
</gene>
<dbReference type="InterPro" id="IPR002495">
    <property type="entry name" value="Glyco_trans_8"/>
</dbReference>
<dbReference type="Gene3D" id="3.90.550.10">
    <property type="entry name" value="Spore Coat Polysaccharide Biosynthesis Protein SpsA, Chain A"/>
    <property type="match status" value="1"/>
</dbReference>
<keyword evidence="1" id="KW-0808">Transferase</keyword>
<accession>A0A6H1ZVM4</accession>
<dbReference type="InterPro" id="IPR029044">
    <property type="entry name" value="Nucleotide-diphossugar_trans"/>
</dbReference>
<protein>
    <submittedName>
        <fullName evidence="1">Putative glycosyltransferase</fullName>
    </submittedName>
</protein>
<sequence>MNRRCVVTRADDRIKKMCEITHPIIKRYAKKCDADFHILDNNVKYHPHYRILQIKDMFDEYDRILVLDSDILILNKCPDIFDLVPFDCVATIYEDKLSRQEDRRNRIRKIQEQREDIGWKEGYINSGVILFSKVHKDIFDNIDTSNLWMDLGYDDVEIGYQTNKLKHKVHELDYRWNFMSMFLGTISRADAYIIHYAGQGMTQFSDRIQQIKQDYILFRRYGLLI</sequence>
<evidence type="ECO:0000313" key="1">
    <source>
        <dbReference type="EMBL" id="QJA51624.1"/>
    </source>
</evidence>